<protein>
    <submittedName>
        <fullName evidence="1">Uncharacterized protein</fullName>
    </submittedName>
</protein>
<comment type="caution">
    <text evidence="1">The sequence shown here is derived from an EMBL/GenBank/DDBJ whole genome shotgun (WGS) entry which is preliminary data.</text>
</comment>
<name>A0A7W6Y7P2_RHIET</name>
<accession>A0A7W6Y7P2</accession>
<dbReference type="EMBL" id="JACIHU010000004">
    <property type="protein sequence ID" value="MBB4480130.1"/>
    <property type="molecule type" value="Genomic_DNA"/>
</dbReference>
<dbReference type="Proteomes" id="UP000557344">
    <property type="component" value="Unassembled WGS sequence"/>
</dbReference>
<evidence type="ECO:0000313" key="1">
    <source>
        <dbReference type="EMBL" id="MBB4480130.1"/>
    </source>
</evidence>
<gene>
    <name evidence="1" type="ORF">GGE46_002711</name>
    <name evidence="2" type="ORF">GGE57_002294</name>
</gene>
<evidence type="ECO:0000313" key="4">
    <source>
        <dbReference type="Proteomes" id="UP000557344"/>
    </source>
</evidence>
<sequence length="73" mass="7770">MGWRRIAAAIPLPSIVGFATEFTPFSVVLGLDPRTHAGLVGGSPKAWDDGEWVGPQPELGDADGRLVCARQVR</sequence>
<organism evidence="1 4">
    <name type="scientific">Rhizobium etli</name>
    <dbReference type="NCBI Taxonomy" id="29449"/>
    <lineage>
        <taxon>Bacteria</taxon>
        <taxon>Pseudomonadati</taxon>
        <taxon>Pseudomonadota</taxon>
        <taxon>Alphaproteobacteria</taxon>
        <taxon>Hyphomicrobiales</taxon>
        <taxon>Rhizobiaceae</taxon>
        <taxon>Rhizobium/Agrobacterium group</taxon>
        <taxon>Rhizobium</taxon>
    </lineage>
</organism>
<reference evidence="3 4" key="1">
    <citation type="submission" date="2020-08" db="EMBL/GenBank/DDBJ databases">
        <title>Genomic Encyclopedia of Type Strains, Phase IV (KMG-V): Genome sequencing to study the core and pangenomes of soil and plant-associated prokaryotes.</title>
        <authorList>
            <person name="Whitman W."/>
        </authorList>
    </citation>
    <scope>NUCLEOTIDE SEQUENCE [LARGE SCALE GENOMIC DNA]</scope>
    <source>
        <strain evidence="1 4">SEMIA 471</strain>
        <strain evidence="2 3">SEMIA 489</strain>
    </source>
</reference>
<dbReference type="Proteomes" id="UP000523431">
    <property type="component" value="Unassembled WGS sequence"/>
</dbReference>
<dbReference type="AlphaFoldDB" id="A0A7W6Y7P2"/>
<dbReference type="EMBL" id="JACIID010000004">
    <property type="protein sequence ID" value="MBB4535545.1"/>
    <property type="molecule type" value="Genomic_DNA"/>
</dbReference>
<proteinExistence type="predicted"/>
<evidence type="ECO:0000313" key="2">
    <source>
        <dbReference type="EMBL" id="MBB4535545.1"/>
    </source>
</evidence>
<evidence type="ECO:0000313" key="3">
    <source>
        <dbReference type="Proteomes" id="UP000523431"/>
    </source>
</evidence>